<dbReference type="RefSeq" id="WP_086800239.1">
    <property type="nucleotide sequence ID" value="NZ_CP119182.1"/>
</dbReference>
<accession>A0A927L621</accession>
<dbReference type="EMBL" id="JACYXT010000009">
    <property type="protein sequence ID" value="MBD9725944.1"/>
    <property type="molecule type" value="Genomic_DNA"/>
</dbReference>
<sequence>MLTARSSAEAHLYMDLHRCECGSGDFDRQHRLELHGDDLVAIYEGACGQCGRMRRFTFRMASDTPPPAPAFGGGEPSQIIDPGEFAEVAFRISESAGIQILNTPKSEHHKMRGAVAYTVAAFEEIPKFIPRGENAVPASAFVSEVGKARYRREPRDFEREILEMNIANARAVLANIDKHSTRRSGADSGE</sequence>
<dbReference type="AlphaFoldDB" id="A0A927L621"/>
<gene>
    <name evidence="1" type="ORF">IHE70_22525</name>
</gene>
<protein>
    <submittedName>
        <fullName evidence="1">Uncharacterized protein</fullName>
    </submittedName>
</protein>
<comment type="caution">
    <text evidence="1">The sequence shown here is derived from an EMBL/GenBank/DDBJ whole genome shotgun (WGS) entry which is preliminary data.</text>
</comment>
<name>A0A927L621_9ACTN</name>
<organism evidence="1 2">
    <name type="scientific">Streptomyces caniscabiei</name>
    <dbReference type="NCBI Taxonomy" id="2746961"/>
    <lineage>
        <taxon>Bacteria</taxon>
        <taxon>Bacillati</taxon>
        <taxon>Actinomycetota</taxon>
        <taxon>Actinomycetes</taxon>
        <taxon>Kitasatosporales</taxon>
        <taxon>Streptomycetaceae</taxon>
        <taxon>Streptomyces</taxon>
    </lineage>
</organism>
<proteinExistence type="predicted"/>
<dbReference type="GeneID" id="79931881"/>
<dbReference type="Proteomes" id="UP000661025">
    <property type="component" value="Unassembled WGS sequence"/>
</dbReference>
<evidence type="ECO:0000313" key="1">
    <source>
        <dbReference type="EMBL" id="MBD9725944.1"/>
    </source>
</evidence>
<evidence type="ECO:0000313" key="2">
    <source>
        <dbReference type="Proteomes" id="UP000661025"/>
    </source>
</evidence>
<reference evidence="1" key="1">
    <citation type="submission" date="2020-09" db="EMBL/GenBank/DDBJ databases">
        <title>Streptomyces canutascabiei sp. nov., which causes potato common scab and is distributed across the world.</title>
        <authorList>
            <person name="Nguyen H.P."/>
            <person name="Weisberg A.J."/>
            <person name="Chang J.H."/>
            <person name="Clarke C.R."/>
        </authorList>
    </citation>
    <scope>NUCLEOTIDE SEQUENCE</scope>
    <source>
        <strain evidence="1">ID-01-6.2a</strain>
    </source>
</reference>